<protein>
    <submittedName>
        <fullName evidence="1">Uncharacterized protein</fullName>
    </submittedName>
</protein>
<evidence type="ECO:0000313" key="2">
    <source>
        <dbReference type="Proteomes" id="UP001227230"/>
    </source>
</evidence>
<organism evidence="1 2">
    <name type="scientific">Vitis vinifera</name>
    <name type="common">Grape</name>
    <dbReference type="NCBI Taxonomy" id="29760"/>
    <lineage>
        <taxon>Eukaryota</taxon>
        <taxon>Viridiplantae</taxon>
        <taxon>Streptophyta</taxon>
        <taxon>Embryophyta</taxon>
        <taxon>Tracheophyta</taxon>
        <taxon>Spermatophyta</taxon>
        <taxon>Magnoliopsida</taxon>
        <taxon>eudicotyledons</taxon>
        <taxon>Gunneridae</taxon>
        <taxon>Pentapetalae</taxon>
        <taxon>rosids</taxon>
        <taxon>Vitales</taxon>
        <taxon>Vitaceae</taxon>
        <taxon>Viteae</taxon>
        <taxon>Vitis</taxon>
    </lineage>
</organism>
<dbReference type="EMBL" id="CP126656">
    <property type="protein sequence ID" value="WJZ94969.1"/>
    <property type="molecule type" value="Genomic_DNA"/>
</dbReference>
<evidence type="ECO:0000313" key="1">
    <source>
        <dbReference type="EMBL" id="WJZ94969.1"/>
    </source>
</evidence>
<name>A0ABY9CI11_VITVI</name>
<gene>
    <name evidence="1" type="ORF">VitviT2T_013773</name>
</gene>
<reference evidence="1 2" key="1">
    <citation type="journal article" date="2023" name="Hortic Res">
        <title>The complete reference genome for grapevine (Vitis vinifera L.) genetics and breeding.</title>
        <authorList>
            <person name="Shi X."/>
            <person name="Cao S."/>
            <person name="Wang X."/>
            <person name="Huang S."/>
            <person name="Wang Y."/>
            <person name="Liu Z."/>
            <person name="Liu W."/>
            <person name="Leng X."/>
            <person name="Peng Y."/>
            <person name="Wang N."/>
            <person name="Wang Y."/>
            <person name="Ma Z."/>
            <person name="Xu X."/>
            <person name="Zhang F."/>
            <person name="Xue H."/>
            <person name="Zhong H."/>
            <person name="Wang Y."/>
            <person name="Zhang K."/>
            <person name="Velt A."/>
            <person name="Avia K."/>
            <person name="Holtgrawe D."/>
            <person name="Grimplet J."/>
            <person name="Matus J.T."/>
            <person name="Ware D."/>
            <person name="Wu X."/>
            <person name="Wang H."/>
            <person name="Liu C."/>
            <person name="Fang Y."/>
            <person name="Rustenholz C."/>
            <person name="Cheng Z."/>
            <person name="Xiao H."/>
            <person name="Zhou Y."/>
        </authorList>
    </citation>
    <scope>NUCLEOTIDE SEQUENCE [LARGE SCALE GENOMIC DNA]</scope>
    <source>
        <strain evidence="2">cv. Pinot noir / PN40024</strain>
        <tissue evidence="1">Leaf</tissue>
    </source>
</reference>
<dbReference type="Proteomes" id="UP001227230">
    <property type="component" value="Chromosome 9"/>
</dbReference>
<keyword evidence="2" id="KW-1185">Reference proteome</keyword>
<accession>A0ABY9CI11</accession>
<proteinExistence type="predicted"/>
<sequence>MQKCSQNSRSLRNSVGFSELGLLELAPARPPFLHLLAALVEAMPFFAAILEQWAELDLHGTMPKVRKQLPDPTAKRFLDPFPRAIILLMPEVRSMGRYPVSIGNLLHTAPYCLQTKVTSEPSGHSH</sequence>